<sequence length="231" mass="25944">MMHKEEQVEKSFAHCHPSFPGKDGKGKAREITMMIRYLKSFKVWGTSKFLLYPSEINILGINEDYYLTRRILATSIAYAHHEKLSKDDEGREAKEDLSLSWQSEPKPAGWPVPSRENSCPSRIVTTQDGRGAAESPTLLSKLHRFTEIGVLVKSLNFGLSSLDKWLSPKSNTIALFSSLGRSSTNLQVHYTSTGKEDMDEDNVIVEEDVLGFEPDAVEDGAVEDVEEIHIE</sequence>
<protein>
    <submittedName>
        <fullName evidence="2">Uncharacterized protein</fullName>
    </submittedName>
</protein>
<evidence type="ECO:0000313" key="2">
    <source>
        <dbReference type="EMBL" id="RZC55680.1"/>
    </source>
</evidence>
<gene>
    <name evidence="2" type="ORF">C5167_014538</name>
</gene>
<feature type="region of interest" description="Disordered" evidence="1">
    <location>
        <begin position="84"/>
        <end position="117"/>
    </location>
</feature>
<evidence type="ECO:0000256" key="1">
    <source>
        <dbReference type="SAM" id="MobiDB-lite"/>
    </source>
</evidence>
<feature type="compositionally biased region" description="Basic and acidic residues" evidence="1">
    <location>
        <begin position="84"/>
        <end position="97"/>
    </location>
</feature>
<reference evidence="2 3" key="1">
    <citation type="journal article" date="2018" name="Science">
        <title>The opium poppy genome and morphinan production.</title>
        <authorList>
            <person name="Guo L."/>
            <person name="Winzer T."/>
            <person name="Yang X."/>
            <person name="Li Y."/>
            <person name="Ning Z."/>
            <person name="He Z."/>
            <person name="Teodor R."/>
            <person name="Lu Y."/>
            <person name="Bowser T.A."/>
            <person name="Graham I.A."/>
            <person name="Ye K."/>
        </authorList>
    </citation>
    <scope>NUCLEOTIDE SEQUENCE [LARGE SCALE GENOMIC DNA]</scope>
    <source>
        <strain evidence="3">cv. HN1</strain>
        <tissue evidence="2">Leaves</tissue>
    </source>
</reference>
<organism evidence="2 3">
    <name type="scientific">Papaver somniferum</name>
    <name type="common">Opium poppy</name>
    <dbReference type="NCBI Taxonomy" id="3469"/>
    <lineage>
        <taxon>Eukaryota</taxon>
        <taxon>Viridiplantae</taxon>
        <taxon>Streptophyta</taxon>
        <taxon>Embryophyta</taxon>
        <taxon>Tracheophyta</taxon>
        <taxon>Spermatophyta</taxon>
        <taxon>Magnoliopsida</taxon>
        <taxon>Ranunculales</taxon>
        <taxon>Papaveraceae</taxon>
        <taxon>Papaveroideae</taxon>
        <taxon>Papaver</taxon>
    </lineage>
</organism>
<dbReference type="Proteomes" id="UP000316621">
    <property type="component" value="Chromosome 3"/>
</dbReference>
<dbReference type="Gramene" id="RZC55680">
    <property type="protein sequence ID" value="RZC55680"/>
    <property type="gene ID" value="C5167_014538"/>
</dbReference>
<dbReference type="EMBL" id="CM010717">
    <property type="protein sequence ID" value="RZC55680.1"/>
    <property type="molecule type" value="Genomic_DNA"/>
</dbReference>
<evidence type="ECO:0000313" key="3">
    <source>
        <dbReference type="Proteomes" id="UP000316621"/>
    </source>
</evidence>
<dbReference type="AlphaFoldDB" id="A0A4Y7J6K3"/>
<proteinExistence type="predicted"/>
<accession>A0A4Y7J6K3</accession>
<keyword evidence="3" id="KW-1185">Reference proteome</keyword>
<name>A0A4Y7J6K3_PAPSO</name>